<dbReference type="Proteomes" id="UP001219901">
    <property type="component" value="Chromosome"/>
</dbReference>
<reference evidence="4 5" key="1">
    <citation type="submission" date="2019-11" db="EMBL/GenBank/DDBJ databases">
        <authorList>
            <person name="Cho J.-C."/>
        </authorList>
    </citation>
    <scope>NUCLEOTIDE SEQUENCE [LARGE SCALE GENOMIC DNA]</scope>
    <source>
        <strain evidence="3 4">JH1073</strain>
        <strain evidence="2 5">JH702</strain>
    </source>
</reference>
<reference evidence="3" key="2">
    <citation type="journal article" date="2023" name="Nat. Commun.">
        <title>Cultivation of marine bacteria of the SAR202 clade.</title>
        <authorList>
            <person name="Lim Y."/>
            <person name="Seo J.H."/>
            <person name="Giovannoni S.J."/>
            <person name="Kang I."/>
            <person name="Cho J.C."/>
        </authorList>
    </citation>
    <scope>NUCLEOTIDE SEQUENCE</scope>
    <source>
        <strain evidence="3">JH1073</strain>
    </source>
</reference>
<dbReference type="PANTHER" id="PTHR48207">
    <property type="entry name" value="SUCCINATE--HYDROXYMETHYLGLUTARATE COA-TRANSFERASE"/>
    <property type="match status" value="1"/>
</dbReference>
<protein>
    <submittedName>
        <fullName evidence="3">CoA transferase</fullName>
    </submittedName>
</protein>
<keyword evidence="4" id="KW-1185">Reference proteome</keyword>
<organism evidence="3 4">
    <name type="scientific">Candidatus Lucifugimonas marina</name>
    <dbReference type="NCBI Taxonomy" id="3038979"/>
    <lineage>
        <taxon>Bacteria</taxon>
        <taxon>Bacillati</taxon>
        <taxon>Chloroflexota</taxon>
        <taxon>Dehalococcoidia</taxon>
        <taxon>SAR202 cluster</taxon>
        <taxon>Candidatus Lucifugimonadales</taxon>
        <taxon>Candidatus Lucifugimonadaceae</taxon>
        <taxon>Candidatus Lucifugimonas</taxon>
    </lineage>
</organism>
<dbReference type="RefSeq" id="WP_342826896.1">
    <property type="nucleotide sequence ID" value="NZ_CP046146.1"/>
</dbReference>
<dbReference type="PANTHER" id="PTHR48207:SF3">
    <property type="entry name" value="SUCCINATE--HYDROXYMETHYLGLUTARATE COA-TRANSFERASE"/>
    <property type="match status" value="1"/>
</dbReference>
<dbReference type="Gene3D" id="3.30.1540.10">
    <property type="entry name" value="formyl-coa transferase, domain 3"/>
    <property type="match status" value="1"/>
</dbReference>
<dbReference type="InterPro" id="IPR050483">
    <property type="entry name" value="CoA-transferase_III_domain"/>
</dbReference>
<dbReference type="Proteomes" id="UP001321249">
    <property type="component" value="Unassembled WGS sequence"/>
</dbReference>
<gene>
    <name evidence="2" type="ORF">GKO46_12805</name>
    <name evidence="3" type="ORF">GKO48_03815</name>
</gene>
<dbReference type="Pfam" id="PF02515">
    <property type="entry name" value="CoA_transf_3"/>
    <property type="match status" value="1"/>
</dbReference>
<dbReference type="GO" id="GO:0008410">
    <property type="term" value="F:CoA-transferase activity"/>
    <property type="evidence" value="ECO:0007669"/>
    <property type="project" value="TreeGrafter"/>
</dbReference>
<dbReference type="InterPro" id="IPR003673">
    <property type="entry name" value="CoA-Trfase_fam_III"/>
</dbReference>
<keyword evidence="1 3" id="KW-0808">Transferase</keyword>
<evidence type="ECO:0000256" key="1">
    <source>
        <dbReference type="ARBA" id="ARBA00022679"/>
    </source>
</evidence>
<evidence type="ECO:0000313" key="3">
    <source>
        <dbReference type="EMBL" id="WFG38770.1"/>
    </source>
</evidence>
<dbReference type="SUPFAM" id="SSF89796">
    <property type="entry name" value="CoA-transferase family III (CaiB/BaiF)"/>
    <property type="match status" value="1"/>
</dbReference>
<evidence type="ECO:0000313" key="5">
    <source>
        <dbReference type="Proteomes" id="UP001321249"/>
    </source>
</evidence>
<reference evidence="4" key="3">
    <citation type="submission" date="2023-06" db="EMBL/GenBank/DDBJ databases">
        <title>Pangenomics reveal diversification of enzyme families and niche specialization in globally abundant SAR202 bacteria.</title>
        <authorList>
            <person name="Saw J.H.W."/>
        </authorList>
    </citation>
    <scope>NUCLEOTIDE SEQUENCE [LARGE SCALE GENOMIC DNA]</scope>
    <source>
        <strain evidence="4">JH1073</strain>
    </source>
</reference>
<dbReference type="EMBL" id="CP046147">
    <property type="protein sequence ID" value="WFG38770.1"/>
    <property type="molecule type" value="Genomic_DNA"/>
</dbReference>
<dbReference type="AlphaFoldDB" id="A0AAJ5ZD40"/>
<accession>A0AAJ5ZD40</accession>
<evidence type="ECO:0000313" key="2">
    <source>
        <dbReference type="EMBL" id="MDG0867942.1"/>
    </source>
</evidence>
<dbReference type="InterPro" id="IPR023606">
    <property type="entry name" value="CoA-Trfase_III_dom_1_sf"/>
</dbReference>
<name>A0AAJ5ZD40_9CHLR</name>
<dbReference type="Gene3D" id="3.40.50.10540">
    <property type="entry name" value="Crotonobetainyl-coa:carnitine coa-transferase, domain 1"/>
    <property type="match status" value="1"/>
</dbReference>
<proteinExistence type="predicted"/>
<evidence type="ECO:0000313" key="4">
    <source>
        <dbReference type="Proteomes" id="UP001219901"/>
    </source>
</evidence>
<sequence length="407" mass="43071">MTDNTSYRKALTGIRVVDFTQVIFGPSCTAQLADHGAEVIKIERPGVGDLSRQFGPYVDDESMPYASLNRNKQSLAVNLKSPQGMEAVLKLIDSADVVVSNFRQGVMESLGLGWDEVHARNPRAIYTSGSGYGPDGPIGSTRKMGHDSMAQAMTGVMYVNADSNGVPKRAPIAVADISAGSLLMEGIILALIERGVSGEGQKVEVSLIDAVLRMEAWGIATVANATAEADHLGNPLDGGVYSAADGYMVITGLFKPNPLQSICEVLGIEDLSQDGRFSSVDLMTENGAELESIIQAEVEKHPRDYWVAKFDAVDVLCMPVLSLDESIEEPQVLHNEMGVEVPSNGAAGSSTITQRHVGIPVKLGTTPGTIETPAPGIGENSREVLAGIGYSNEEIDQMLATGVIGIG</sequence>
<dbReference type="EMBL" id="WMBE01000005">
    <property type="protein sequence ID" value="MDG0867942.1"/>
    <property type="molecule type" value="Genomic_DNA"/>
</dbReference>
<dbReference type="InterPro" id="IPR044855">
    <property type="entry name" value="CoA-Trfase_III_dom3_sf"/>
</dbReference>